<evidence type="ECO:0000313" key="4">
    <source>
        <dbReference type="EMBL" id="VFS51659.1"/>
    </source>
</evidence>
<organism evidence="3 5">
    <name type="scientific">Budvicia aquatica</name>
    <dbReference type="NCBI Taxonomy" id="82979"/>
    <lineage>
        <taxon>Bacteria</taxon>
        <taxon>Pseudomonadati</taxon>
        <taxon>Pseudomonadota</taxon>
        <taxon>Gammaproteobacteria</taxon>
        <taxon>Enterobacterales</taxon>
        <taxon>Budviciaceae</taxon>
        <taxon>Budvicia</taxon>
    </lineage>
</organism>
<dbReference type="InterPro" id="IPR005586">
    <property type="entry name" value="ABC_trans_aux"/>
</dbReference>
<dbReference type="Pfam" id="PF03886">
    <property type="entry name" value="ABC_trans_aux"/>
    <property type="match status" value="1"/>
</dbReference>
<reference evidence="4 6" key="3">
    <citation type="submission" date="2019-03" db="EMBL/GenBank/DDBJ databases">
        <authorList>
            <consortium name="Pathogen Informatics"/>
        </authorList>
    </citation>
    <scope>NUCLEOTIDE SEQUENCE [LARGE SCALE GENOMIC DNA]</scope>
    <source>
        <strain evidence="4 6">NCTC12282</strain>
    </source>
</reference>
<dbReference type="Proteomes" id="UP000373449">
    <property type="component" value="Unassembled WGS sequence"/>
</dbReference>
<accession>A0A2C6DR98</accession>
<reference evidence="3" key="1">
    <citation type="submission" date="2017-09" db="EMBL/GenBank/DDBJ databases">
        <title>FDA dAtabase for Regulatory Grade micrObial Sequences (FDA-ARGOS): Supporting development and validation of Infectious Disease Dx tests.</title>
        <authorList>
            <person name="Minogue T."/>
            <person name="Wolcott M."/>
            <person name="Wasieloski L."/>
            <person name="Aguilar W."/>
            <person name="Moore D."/>
            <person name="Tallon L.J."/>
            <person name="Sadzewicz L."/>
            <person name="Ott S."/>
            <person name="Zhao X."/>
            <person name="Nagaraj S."/>
            <person name="Vavikolanu K."/>
            <person name="Aluvathingal J."/>
            <person name="Nadendla S."/>
            <person name="Sichtig H."/>
        </authorList>
    </citation>
    <scope>NUCLEOTIDE SEQUENCE</scope>
    <source>
        <strain evidence="3">FDAARGOS_387</strain>
    </source>
</reference>
<keyword evidence="5" id="KW-1185">Reference proteome</keyword>
<evidence type="ECO:0000256" key="1">
    <source>
        <dbReference type="SAM" id="SignalP"/>
    </source>
</evidence>
<feature type="chain" id="PRO_5033756698" evidence="1">
    <location>
        <begin position="21"/>
        <end position="188"/>
    </location>
</feature>
<dbReference type="AlphaFoldDB" id="A0A2C6DR98"/>
<dbReference type="RefSeq" id="WP_029093499.1">
    <property type="nucleotide sequence ID" value="NZ_BRLG01000009.1"/>
</dbReference>
<proteinExistence type="predicted"/>
<dbReference type="Gene3D" id="3.40.50.10610">
    <property type="entry name" value="ABC-type transport auxiliary lipoprotein component"/>
    <property type="match status" value="1"/>
</dbReference>
<name>A0A2C6DR98_9GAMM</name>
<dbReference type="NCBIfam" id="NF033620">
    <property type="entry name" value="pqiC"/>
    <property type="match status" value="1"/>
</dbReference>
<dbReference type="InterPro" id="IPR049736">
    <property type="entry name" value="PqiC"/>
</dbReference>
<sequence>MMKWNIAVIALLLSACSSQSEVSYYQLPPVAAQSNNAQAVHLSAGKQLWIESVTVADFLSGPGIAFQTSDVKYTVAKNNLWGSSLDQQLKQALTDNLSVLLPGRVVSGQLVSGHDADVLRVTVTGFQGRYDGYAIVSGYWMLQSDNKIIRRPFNIEAPLQKDGYDELVYSLANAWHKESVDIANALKN</sequence>
<evidence type="ECO:0000313" key="6">
    <source>
        <dbReference type="Proteomes" id="UP000373449"/>
    </source>
</evidence>
<reference evidence="5" key="2">
    <citation type="submission" date="2017-09" db="EMBL/GenBank/DDBJ databases">
        <title>FDA dAtabase for Regulatory Grade micrObial Sequences (FDA-ARGOS): Supporting development and validation of Infectious Disease Dx tests.</title>
        <authorList>
            <person name="Minogue T."/>
            <person name="Wolcott M."/>
            <person name="Wasieloski L."/>
            <person name="Aguilar W."/>
            <person name="Moore D."/>
            <person name="Tallon L."/>
            <person name="Sadzewicz L."/>
            <person name="Ott S."/>
            <person name="Zhao X."/>
            <person name="Nagaraj S."/>
            <person name="Vavikolanu K."/>
            <person name="Aluvathingal J."/>
            <person name="Nadendla S."/>
            <person name="Sichtig H."/>
        </authorList>
    </citation>
    <scope>NUCLEOTIDE SEQUENCE [LARGE SCALE GENOMIC DNA]</scope>
    <source>
        <strain evidence="5">FDAARGOS_387</strain>
    </source>
</reference>
<dbReference type="SUPFAM" id="SSF159594">
    <property type="entry name" value="XCC0632-like"/>
    <property type="match status" value="1"/>
</dbReference>
<dbReference type="PROSITE" id="PS51257">
    <property type="entry name" value="PROKAR_LIPOPROTEIN"/>
    <property type="match status" value="1"/>
</dbReference>
<evidence type="ECO:0000259" key="2">
    <source>
        <dbReference type="Pfam" id="PF03886"/>
    </source>
</evidence>
<dbReference type="EMBL" id="CAADJA010000002">
    <property type="protein sequence ID" value="VFS51659.1"/>
    <property type="molecule type" value="Genomic_DNA"/>
</dbReference>
<evidence type="ECO:0000313" key="5">
    <source>
        <dbReference type="Proteomes" id="UP000224974"/>
    </source>
</evidence>
<protein>
    <submittedName>
        <fullName evidence="4">ABC-type uncharacterized transport system, auxiliary component</fullName>
    </submittedName>
</protein>
<dbReference type="STRING" id="1111728.GCA_000427805_03831"/>
<gene>
    <name evidence="3" type="ORF">CRN84_19370</name>
    <name evidence="4" type="ORF">NCTC12282_05308</name>
</gene>
<dbReference type="EMBL" id="PDDX01000001">
    <property type="protein sequence ID" value="PHI31344.1"/>
    <property type="molecule type" value="Genomic_DNA"/>
</dbReference>
<evidence type="ECO:0000313" key="3">
    <source>
        <dbReference type="EMBL" id="PHI31344.1"/>
    </source>
</evidence>
<keyword evidence="1" id="KW-0732">Signal</keyword>
<feature type="domain" description="ABC-type transport auxiliary lipoprotein component" evidence="2">
    <location>
        <begin position="25"/>
        <end position="183"/>
    </location>
</feature>
<dbReference type="OrthoDB" id="5600407at2"/>
<dbReference type="Proteomes" id="UP000224974">
    <property type="component" value="Unassembled WGS sequence"/>
</dbReference>
<feature type="signal peptide" evidence="1">
    <location>
        <begin position="1"/>
        <end position="20"/>
    </location>
</feature>